<dbReference type="Pfam" id="PF20041">
    <property type="entry name" value="DUF6443"/>
    <property type="match status" value="1"/>
</dbReference>
<dbReference type="RefSeq" id="WP_081169185.1">
    <property type="nucleotide sequence ID" value="NZ_LWBP01000205.1"/>
</dbReference>
<dbReference type="STRING" id="550983.A4R26_27150"/>
<dbReference type="Gene3D" id="2.180.10.10">
    <property type="entry name" value="RHS repeat-associated core"/>
    <property type="match status" value="2"/>
</dbReference>
<keyword evidence="5" id="KW-1185">Reference proteome</keyword>
<protein>
    <recommendedName>
        <fullName evidence="3">DUF6443 domain-containing protein</fullName>
    </recommendedName>
</protein>
<evidence type="ECO:0000313" key="4">
    <source>
        <dbReference type="EMBL" id="OQP55780.1"/>
    </source>
</evidence>
<dbReference type="InterPro" id="IPR045619">
    <property type="entry name" value="DUF6443"/>
</dbReference>
<comment type="caution">
    <text evidence="4">The sequence shown here is derived from an EMBL/GenBank/DDBJ whole genome shotgun (WGS) entry which is preliminary data.</text>
</comment>
<dbReference type="Proteomes" id="UP000192276">
    <property type="component" value="Unassembled WGS sequence"/>
</dbReference>
<sequence length="1508" mass="165761">MPYITGKLFKAFILPVLAIAGVLSVHAQAPAPYPAGTNVNYIRTWDALVPEDNANTLMTRDVKDVRQITQYLDGLGRPLQTVVKKGSLVTNSANPVSAANAIDLVSPVVYDEFGRESFKYLPFGANNNGGNTSISDGMFKLNPFQQQAFFYSDTHANSPIKGQGETTYYSQVKFEASPLNRAEENFAPGNNWAGTSAQTIEANRRSVKTKYWINTAVDVVRVWTVTNSALGTFGTYASTSTYPAGELFKNVTVDEHNKQVIEFKDKEGKVILKKVQLTAVSDDGSGKDHTGWLCTYYIYDDLNNLRCVIQPQAVKLMNDAANWDLTPWLAEQCFRYEYDKRQRMVMKKVPGATEVYLVYDARDRLVMTQDALLRAGNKWMVTLYDELNRPIQTGLLLNSYNAPAAQKTFVQHLASAAASTAYPFAVNTPPTTVYWEYLTKTGYDNYSAIPAASGLTDAIDNSYNSSNYGINTSYNVSPDYAQQLPATASSLTKGLVTWTETKVLGTSTYLYTVNLYDDKRRLVQVKSKNITGGADLLTTQYSWSGQPLANIFKQVKSGANTQTTVTVTKMTYDDLGRLVQTDKKIQNSNVNGNALPASYTTISKHEYDALGQLKKKMIGNKPGAAAGTPLANLEYDYNIRGWLLSINKEYITATSNNDRYFGMQLGYDKNGIQGTFAPQYNGNIGGTIWKSEGDQQTRKYDFTYDAVNRLTKAGFTQYVDGSGATATFNINAGVDFSMGGDPNTGGTMKYDANGNIIEMWQTGLKSGSSSVIDKLTYSYNTNSNKLLSVFDNVTPTADNGKLGDFKDGSNGTGDDYTYDDNGNLIADNNKAISSITYNHLNLPLVVTVTGKGTIAYVYDAAGNKQQKTTTETGATVMYNGTNYTGITITTTTTYLGGTVYESKVYTNNATLNTALGYTDKLQFIGHEEGRIRGLYDNSASPNTLTGLACDYMLKDHLGNIRSLLTEEQKTQYYPAATLEGTTSPQANSMINYEKQFYNIDNTKVVAETDIASWPTESVANSKLYYNNNGNPPSNLSYPSGCTPVQTDGSHKLYRLNATSNRTGLEFVMKVMAGDKIDIFGKSYFLNTGTVNNSNSTVLDLASVMASLLGAPANAIGTKGVLASDLTNWNTGLIPSSFFRGTNGETTTIPKAYINYIFLDEQFKYAGGNFSRVGSSGVVKDHWSDDAQLQDIKVPKNGYIFVYVSNESNLDVFFDNLQVIHKPGPILEETHYYPFGLTMAGISSMAVNFGTPENKYKFNKGAELQNKEFSDGSGLELYSTNFRCLDPQLGRWWQIDPKPNQAESPYASMANNPIANNDPLGDTIDFPGATAKFKDQFQEATTFLEAHNVGDLFHEASSKIDGTIHVVEISEGASYYDPETKTIHWDPTGGVSVDNAILSPATVLNHELDHAVDHNKNPKAHEERADRNSPNGKDAQYGTKEEKRVIEGTEQKTARALGEIPKGFVTRKNHGGYNYPTTGPTTTKSAVEESLIKDREFKKSINQKKDPKP</sequence>
<feature type="compositionally biased region" description="Low complexity" evidence="1">
    <location>
        <begin position="1470"/>
        <end position="1482"/>
    </location>
</feature>
<evidence type="ECO:0000259" key="3">
    <source>
        <dbReference type="Pfam" id="PF20041"/>
    </source>
</evidence>
<feature type="region of interest" description="Disordered" evidence="1">
    <location>
        <begin position="1413"/>
        <end position="1444"/>
    </location>
</feature>
<feature type="signal peptide" evidence="2">
    <location>
        <begin position="1"/>
        <end position="27"/>
    </location>
</feature>
<dbReference type="NCBIfam" id="TIGR03696">
    <property type="entry name" value="Rhs_assc_core"/>
    <property type="match status" value="1"/>
</dbReference>
<dbReference type="EMBL" id="LWBP01000205">
    <property type="protein sequence ID" value="OQP55780.1"/>
    <property type="molecule type" value="Genomic_DNA"/>
</dbReference>
<keyword evidence="2" id="KW-0732">Signal</keyword>
<dbReference type="OrthoDB" id="976756at2"/>
<evidence type="ECO:0000256" key="2">
    <source>
        <dbReference type="SAM" id="SignalP"/>
    </source>
</evidence>
<gene>
    <name evidence="4" type="ORF">A4R26_27150</name>
</gene>
<feature type="compositionally biased region" description="Basic and acidic residues" evidence="1">
    <location>
        <begin position="1485"/>
        <end position="1508"/>
    </location>
</feature>
<feature type="region of interest" description="Disordered" evidence="1">
    <location>
        <begin position="1457"/>
        <end position="1508"/>
    </location>
</feature>
<reference evidence="5" key="1">
    <citation type="submission" date="2016-04" db="EMBL/GenBank/DDBJ databases">
        <authorList>
            <person name="Chen L."/>
            <person name="Zhuang W."/>
            <person name="Wang G."/>
        </authorList>
    </citation>
    <scope>NUCLEOTIDE SEQUENCE [LARGE SCALE GENOMIC DNA]</scope>
    <source>
        <strain evidence="5">208</strain>
    </source>
</reference>
<dbReference type="Pfam" id="PF14891">
    <property type="entry name" value="Peptidase_M91"/>
    <property type="match status" value="1"/>
</dbReference>
<name>A0A1V9FBK6_9BACT</name>
<feature type="compositionally biased region" description="Basic and acidic residues" evidence="1">
    <location>
        <begin position="1413"/>
        <end position="1426"/>
    </location>
</feature>
<feature type="chain" id="PRO_5012845294" description="DUF6443 domain-containing protein" evidence="2">
    <location>
        <begin position="28"/>
        <end position="1508"/>
    </location>
</feature>
<accession>A0A1V9FBK6</accession>
<dbReference type="InterPro" id="IPR028208">
    <property type="entry name" value="Effector_pro_NleD-like"/>
</dbReference>
<organism evidence="4 5">
    <name type="scientific">Niastella populi</name>
    <dbReference type="NCBI Taxonomy" id="550983"/>
    <lineage>
        <taxon>Bacteria</taxon>
        <taxon>Pseudomonadati</taxon>
        <taxon>Bacteroidota</taxon>
        <taxon>Chitinophagia</taxon>
        <taxon>Chitinophagales</taxon>
        <taxon>Chitinophagaceae</taxon>
        <taxon>Niastella</taxon>
    </lineage>
</organism>
<dbReference type="InterPro" id="IPR022385">
    <property type="entry name" value="Rhs_assc_core"/>
</dbReference>
<feature type="domain" description="DUF6443" evidence="3">
    <location>
        <begin position="44"/>
        <end position="203"/>
    </location>
</feature>
<proteinExistence type="predicted"/>
<evidence type="ECO:0000256" key="1">
    <source>
        <dbReference type="SAM" id="MobiDB-lite"/>
    </source>
</evidence>
<evidence type="ECO:0000313" key="5">
    <source>
        <dbReference type="Proteomes" id="UP000192276"/>
    </source>
</evidence>